<dbReference type="Gene3D" id="1.25.10.10">
    <property type="entry name" value="Leucine-rich Repeat Variant"/>
    <property type="match status" value="1"/>
</dbReference>
<dbReference type="GO" id="GO:0005524">
    <property type="term" value="F:ATP binding"/>
    <property type="evidence" value="ECO:0007669"/>
    <property type="project" value="InterPro"/>
</dbReference>
<dbReference type="InterPro" id="IPR051177">
    <property type="entry name" value="CIK-Related_Protein"/>
</dbReference>
<accession>A0A8S1IY74</accession>
<dbReference type="SUPFAM" id="SSF48371">
    <property type="entry name" value="ARM repeat"/>
    <property type="match status" value="1"/>
</dbReference>
<evidence type="ECO:0000313" key="4">
    <source>
        <dbReference type="EMBL" id="CAD7699921.1"/>
    </source>
</evidence>
<protein>
    <recommendedName>
        <fullName evidence="3">Protein kinase domain-containing protein</fullName>
    </recommendedName>
</protein>
<organism evidence="4 5">
    <name type="scientific">Ostreobium quekettii</name>
    <dbReference type="NCBI Taxonomy" id="121088"/>
    <lineage>
        <taxon>Eukaryota</taxon>
        <taxon>Viridiplantae</taxon>
        <taxon>Chlorophyta</taxon>
        <taxon>core chlorophytes</taxon>
        <taxon>Ulvophyceae</taxon>
        <taxon>TCBD clade</taxon>
        <taxon>Bryopsidales</taxon>
        <taxon>Ostreobineae</taxon>
        <taxon>Ostreobiaceae</taxon>
        <taxon>Ostreobium</taxon>
    </lineage>
</organism>
<evidence type="ECO:0000256" key="2">
    <source>
        <dbReference type="SAM" id="MobiDB-lite"/>
    </source>
</evidence>
<gene>
    <name evidence="4" type="ORF">OSTQU699_LOCUS5280</name>
</gene>
<dbReference type="Gene3D" id="3.30.200.20">
    <property type="entry name" value="Phosphorylase Kinase, domain 1"/>
    <property type="match status" value="1"/>
</dbReference>
<dbReference type="InterPro" id="IPR021133">
    <property type="entry name" value="HEAT_type_2"/>
</dbReference>
<feature type="region of interest" description="Disordered" evidence="2">
    <location>
        <begin position="587"/>
        <end position="651"/>
    </location>
</feature>
<evidence type="ECO:0000259" key="3">
    <source>
        <dbReference type="PROSITE" id="PS50011"/>
    </source>
</evidence>
<sequence>MFAKLTALVSGSAAFAYDVGEAFPSGWGSWTHHRGTIKEDGSEVSVFKVTAPSSGDGRLAAARHGVKRLRTLRHPNVLAFKDTVEVEEKGTVTLYLITEAVKPLELVLNELNLSGEQRHEYLAMGLNHIASAISFLNNDCKLIHGNLCMAAVGVTEKLDWKLHGFDLLSEHASIVGSPLHTNIWMVRNQYKPGELAKGEWEAVPQNPPWAVDAWGLGCLIQEVFSGRDLRQAEDLRRTDPIPEALLTDYQRLLGSKPSKRLNPAKVAKSQFVHNQTVDVVNFLENLAVKESVEKDTFFRKLPNMLPSLPAPVAERKVLPMLSSALEYGGAPAVALSCIMQIGKQMGEEEFGQRVIPVISRLFSSTDRAIRRSLLENTDRFANHLTEKLVETEIYPQLQTGFSDSNAYLREMTLKSMRSLAPKLSQRTINNSLLKFLAKLQVDQEPTIRANTTVLLGNIAKLMGEASCKRVLLNAFSRSLRDTFPGAKVAGLRALAATIEFHGPEDIAARVVPMLGPLAVDAVEDVRSAALDCLDLFVKKLKTNAANMTKSASEQAAAGAADGRQETWSAAAGGSYLSWAVSSLGLSKTGQADGEAPSSSPSPPTSSSAATSPTTHATSQSSPKGAAWGDAAESRAEERAAASPQGGREGWDDDLEAFEEDEEEVAARARLSRAGGSRSTGRRAGAAAAAAAASPTGGSEGWDDGLDSVFEDMGINASLPGAAPARPTQRKAAGGKKAMKLGAQKLKGKVDFGDL</sequence>
<dbReference type="PROSITE" id="PS50011">
    <property type="entry name" value="PROTEIN_KINASE_DOM"/>
    <property type="match status" value="1"/>
</dbReference>
<dbReference type="EMBL" id="CAJHUC010001136">
    <property type="protein sequence ID" value="CAD7699921.1"/>
    <property type="molecule type" value="Genomic_DNA"/>
</dbReference>
<comment type="caution">
    <text evidence="4">The sequence shown here is derived from an EMBL/GenBank/DDBJ whole genome shotgun (WGS) entry which is preliminary data.</text>
</comment>
<dbReference type="SUPFAM" id="SSF56112">
    <property type="entry name" value="Protein kinase-like (PK-like)"/>
    <property type="match status" value="1"/>
</dbReference>
<dbReference type="InterPro" id="IPR011009">
    <property type="entry name" value="Kinase-like_dom_sf"/>
</dbReference>
<dbReference type="Gene3D" id="1.10.510.10">
    <property type="entry name" value="Transferase(Phosphotransferase) domain 1"/>
    <property type="match status" value="1"/>
</dbReference>
<feature type="repeat" description="HEAT" evidence="1">
    <location>
        <begin position="432"/>
        <end position="469"/>
    </location>
</feature>
<keyword evidence="5" id="KW-1185">Reference proteome</keyword>
<dbReference type="PROSITE" id="PS50077">
    <property type="entry name" value="HEAT_REPEAT"/>
    <property type="match status" value="1"/>
</dbReference>
<dbReference type="GO" id="GO:0004672">
    <property type="term" value="F:protein kinase activity"/>
    <property type="evidence" value="ECO:0007669"/>
    <property type="project" value="InterPro"/>
</dbReference>
<dbReference type="PANTHER" id="PTHR12984:SF3">
    <property type="entry name" value="N-TERMINAL KINASE-LIKE PROTEIN"/>
    <property type="match status" value="1"/>
</dbReference>
<name>A0A8S1IY74_9CHLO</name>
<feature type="compositionally biased region" description="Low complexity" evidence="2">
    <location>
        <begin position="668"/>
        <end position="696"/>
    </location>
</feature>
<dbReference type="Proteomes" id="UP000708148">
    <property type="component" value="Unassembled WGS sequence"/>
</dbReference>
<dbReference type="OrthoDB" id="447103at2759"/>
<feature type="region of interest" description="Disordered" evidence="2">
    <location>
        <begin position="668"/>
        <end position="737"/>
    </location>
</feature>
<feature type="compositionally biased region" description="Low complexity" evidence="2">
    <location>
        <begin position="604"/>
        <end position="622"/>
    </location>
</feature>
<feature type="domain" description="Protein kinase" evidence="3">
    <location>
        <begin position="2"/>
        <end position="272"/>
    </location>
</feature>
<evidence type="ECO:0000313" key="5">
    <source>
        <dbReference type="Proteomes" id="UP000708148"/>
    </source>
</evidence>
<dbReference type="InterPro" id="IPR011989">
    <property type="entry name" value="ARM-like"/>
</dbReference>
<reference evidence="4" key="1">
    <citation type="submission" date="2020-12" db="EMBL/GenBank/DDBJ databases">
        <authorList>
            <person name="Iha C."/>
        </authorList>
    </citation>
    <scope>NUCLEOTIDE SEQUENCE</scope>
</reference>
<dbReference type="InterPro" id="IPR000719">
    <property type="entry name" value="Prot_kinase_dom"/>
</dbReference>
<proteinExistence type="predicted"/>
<dbReference type="InterPro" id="IPR016024">
    <property type="entry name" value="ARM-type_fold"/>
</dbReference>
<dbReference type="PANTHER" id="PTHR12984">
    <property type="entry name" value="SCY1-RELATED S/T PROTEIN KINASE-LIKE"/>
    <property type="match status" value="1"/>
</dbReference>
<feature type="compositionally biased region" description="Acidic residues" evidence="2">
    <location>
        <begin position="700"/>
        <end position="709"/>
    </location>
</feature>
<evidence type="ECO:0000256" key="1">
    <source>
        <dbReference type="PROSITE-ProRule" id="PRU00103"/>
    </source>
</evidence>
<dbReference type="AlphaFoldDB" id="A0A8S1IY74"/>